<keyword evidence="1" id="KW-0479">Metal-binding</keyword>
<proteinExistence type="predicted"/>
<keyword evidence="3" id="KW-0560">Oxidoreductase</keyword>
<dbReference type="PANTHER" id="PTHR43401">
    <property type="entry name" value="L-THREONINE 3-DEHYDROGENASE"/>
    <property type="match status" value="1"/>
</dbReference>
<dbReference type="InterPro" id="IPR002328">
    <property type="entry name" value="ADH_Zn_CS"/>
</dbReference>
<dbReference type="AlphaFoldDB" id="A0A662CXU8"/>
<dbReference type="GO" id="GO:0008270">
    <property type="term" value="F:zinc ion binding"/>
    <property type="evidence" value="ECO:0007669"/>
    <property type="project" value="InterPro"/>
</dbReference>
<dbReference type="InterPro" id="IPR011032">
    <property type="entry name" value="GroES-like_sf"/>
</dbReference>
<feature type="domain" description="Alcohol dehydrogenase-like N-terminal" evidence="4">
    <location>
        <begin position="23"/>
        <end position="129"/>
    </location>
</feature>
<dbReference type="InterPro" id="IPR050129">
    <property type="entry name" value="Zn_alcohol_dh"/>
</dbReference>
<sequence length="147" mass="15599">MKALMKLKDGGMALVDIPEPAPGPGEVKVLVKATGICGTDLYGYSAVKPPVVLGHETAGEVVEVGEGVKRLRVGDRVSTETTAYVCGKCRFCQSGNYNLCPERRGLGSKVNGAFAKYFVIREKSVHRLPSNVDFLSGALTEPLACAI</sequence>
<evidence type="ECO:0000259" key="4">
    <source>
        <dbReference type="Pfam" id="PF08240"/>
    </source>
</evidence>
<gene>
    <name evidence="5" type="ORF">DRZ78_04645</name>
</gene>
<dbReference type="Proteomes" id="UP000277457">
    <property type="component" value="Unassembled WGS sequence"/>
</dbReference>
<dbReference type="InterPro" id="IPR013154">
    <property type="entry name" value="ADH-like_N"/>
</dbReference>
<evidence type="ECO:0000313" key="6">
    <source>
        <dbReference type="Proteomes" id="UP000277457"/>
    </source>
</evidence>
<evidence type="ECO:0000256" key="2">
    <source>
        <dbReference type="ARBA" id="ARBA00022833"/>
    </source>
</evidence>
<reference evidence="5 6" key="1">
    <citation type="submission" date="2018-06" db="EMBL/GenBank/DDBJ databases">
        <title>Extensive metabolic versatility and redundancy in microbially diverse, dynamic hydrothermal sediments.</title>
        <authorList>
            <person name="Dombrowski N."/>
            <person name="Teske A."/>
            <person name="Baker B.J."/>
        </authorList>
    </citation>
    <scope>NUCLEOTIDE SEQUENCE [LARGE SCALE GENOMIC DNA]</scope>
    <source>
        <strain evidence="5">B7_G13</strain>
    </source>
</reference>
<feature type="non-terminal residue" evidence="5">
    <location>
        <position position="147"/>
    </location>
</feature>
<keyword evidence="2" id="KW-0862">Zinc</keyword>
<organism evidence="5 6">
    <name type="scientific">Aerophobetes bacterium</name>
    <dbReference type="NCBI Taxonomy" id="2030807"/>
    <lineage>
        <taxon>Bacteria</taxon>
        <taxon>Candidatus Aerophobota</taxon>
    </lineage>
</organism>
<dbReference type="Pfam" id="PF08240">
    <property type="entry name" value="ADH_N"/>
    <property type="match status" value="1"/>
</dbReference>
<dbReference type="GO" id="GO:0016491">
    <property type="term" value="F:oxidoreductase activity"/>
    <property type="evidence" value="ECO:0007669"/>
    <property type="project" value="UniProtKB-KW"/>
</dbReference>
<protein>
    <submittedName>
        <fullName evidence="5">Sorbitol dehydrogenase</fullName>
    </submittedName>
</protein>
<dbReference type="SUPFAM" id="SSF50129">
    <property type="entry name" value="GroES-like"/>
    <property type="match status" value="1"/>
</dbReference>
<dbReference type="Gene3D" id="3.90.180.10">
    <property type="entry name" value="Medium-chain alcohol dehydrogenases, catalytic domain"/>
    <property type="match status" value="1"/>
</dbReference>
<evidence type="ECO:0000256" key="3">
    <source>
        <dbReference type="ARBA" id="ARBA00023002"/>
    </source>
</evidence>
<comment type="caution">
    <text evidence="5">The sequence shown here is derived from an EMBL/GenBank/DDBJ whole genome shotgun (WGS) entry which is preliminary data.</text>
</comment>
<name>A0A662CXU8_UNCAE</name>
<evidence type="ECO:0000313" key="5">
    <source>
        <dbReference type="EMBL" id="RLE06501.1"/>
    </source>
</evidence>
<dbReference type="PROSITE" id="PS00059">
    <property type="entry name" value="ADH_ZINC"/>
    <property type="match status" value="1"/>
</dbReference>
<evidence type="ECO:0000256" key="1">
    <source>
        <dbReference type="ARBA" id="ARBA00022723"/>
    </source>
</evidence>
<accession>A0A662CXU8</accession>
<dbReference type="EMBL" id="QMPY01000184">
    <property type="protein sequence ID" value="RLE06501.1"/>
    <property type="molecule type" value="Genomic_DNA"/>
</dbReference>
<dbReference type="PANTHER" id="PTHR43401:SF2">
    <property type="entry name" value="L-THREONINE 3-DEHYDROGENASE"/>
    <property type="match status" value="1"/>
</dbReference>